<proteinExistence type="predicted"/>
<keyword evidence="5" id="KW-1185">Reference proteome</keyword>
<accession>A0A286UTU5</accession>
<dbReference type="InParanoid" id="A0A286UTU5"/>
<sequence>MSFEIPQAEEVDDLLLSCRYGDLEDVREFVAKFGINELVKARDERENCALHMCCANGHDDLLEYILSLEIPPTFVRARNEAGSTPLHWACLNAHLPCVQRLVGFTPKSLKNTQNEDATSSEEKGKKRIETKMKAVTISEKTGEEDDDEAENDEREGEGECEEDEEAIGATLILLQNKAGHTPLGEAELSGWDEGARWLVGAMNLDLDASSVPTPVSPGDDVDVDAGEGEGGGEEVLDGEGKEAKGSKEENV</sequence>
<organism evidence="4 5">
    <name type="scientific">Pyrrhoderma noxium</name>
    <dbReference type="NCBI Taxonomy" id="2282107"/>
    <lineage>
        <taxon>Eukaryota</taxon>
        <taxon>Fungi</taxon>
        <taxon>Dikarya</taxon>
        <taxon>Basidiomycota</taxon>
        <taxon>Agaricomycotina</taxon>
        <taxon>Agaricomycetes</taxon>
        <taxon>Hymenochaetales</taxon>
        <taxon>Hymenochaetaceae</taxon>
        <taxon>Pyrrhoderma</taxon>
    </lineage>
</organism>
<evidence type="ECO:0000256" key="1">
    <source>
        <dbReference type="ARBA" id="ARBA00022737"/>
    </source>
</evidence>
<dbReference type="OrthoDB" id="10057496at2759"/>
<feature type="compositionally biased region" description="Acidic residues" evidence="3">
    <location>
        <begin position="142"/>
        <end position="162"/>
    </location>
</feature>
<reference evidence="4 5" key="1">
    <citation type="journal article" date="2017" name="Mol. Ecol.">
        <title>Comparative and population genomic landscape of Phellinus noxius: A hypervariable fungus causing root rot in trees.</title>
        <authorList>
            <person name="Chung C.L."/>
            <person name="Lee T.J."/>
            <person name="Akiba M."/>
            <person name="Lee H.H."/>
            <person name="Kuo T.H."/>
            <person name="Liu D."/>
            <person name="Ke H.M."/>
            <person name="Yokoi T."/>
            <person name="Roa M.B."/>
            <person name="Lu M.J."/>
            <person name="Chang Y.Y."/>
            <person name="Ann P.J."/>
            <person name="Tsai J.N."/>
            <person name="Chen C.Y."/>
            <person name="Tzean S.S."/>
            <person name="Ota Y."/>
            <person name="Hattori T."/>
            <person name="Sahashi N."/>
            <person name="Liou R.F."/>
            <person name="Kikuchi T."/>
            <person name="Tsai I.J."/>
        </authorList>
    </citation>
    <scope>NUCLEOTIDE SEQUENCE [LARGE SCALE GENOMIC DNA]</scope>
    <source>
        <strain evidence="4 5">FFPRI411160</strain>
    </source>
</reference>
<gene>
    <name evidence="4" type="ORF">PNOK_0006500</name>
</gene>
<feature type="region of interest" description="Disordered" evidence="3">
    <location>
        <begin position="109"/>
        <end position="128"/>
    </location>
</feature>
<feature type="compositionally biased region" description="Acidic residues" evidence="3">
    <location>
        <begin position="219"/>
        <end position="237"/>
    </location>
</feature>
<dbReference type="PANTHER" id="PTHR24201">
    <property type="entry name" value="ANK_REP_REGION DOMAIN-CONTAINING PROTEIN"/>
    <property type="match status" value="1"/>
</dbReference>
<dbReference type="EMBL" id="NBII01000001">
    <property type="protein sequence ID" value="PAV22998.1"/>
    <property type="molecule type" value="Genomic_DNA"/>
</dbReference>
<dbReference type="Proteomes" id="UP000217199">
    <property type="component" value="Unassembled WGS sequence"/>
</dbReference>
<evidence type="ECO:0000256" key="3">
    <source>
        <dbReference type="SAM" id="MobiDB-lite"/>
    </source>
</evidence>
<keyword evidence="2" id="KW-0040">ANK repeat</keyword>
<dbReference type="Gene3D" id="1.25.40.20">
    <property type="entry name" value="Ankyrin repeat-containing domain"/>
    <property type="match status" value="1"/>
</dbReference>
<dbReference type="Pfam" id="PF12796">
    <property type="entry name" value="Ank_2"/>
    <property type="match status" value="1"/>
</dbReference>
<keyword evidence="1" id="KW-0677">Repeat</keyword>
<dbReference type="InterPro" id="IPR002110">
    <property type="entry name" value="Ankyrin_rpt"/>
</dbReference>
<comment type="caution">
    <text evidence="4">The sequence shown here is derived from an EMBL/GenBank/DDBJ whole genome shotgun (WGS) entry which is preliminary data.</text>
</comment>
<dbReference type="SMART" id="SM00248">
    <property type="entry name" value="ANK"/>
    <property type="match status" value="2"/>
</dbReference>
<evidence type="ECO:0000256" key="2">
    <source>
        <dbReference type="ARBA" id="ARBA00023043"/>
    </source>
</evidence>
<feature type="region of interest" description="Disordered" evidence="3">
    <location>
        <begin position="207"/>
        <end position="251"/>
    </location>
</feature>
<protein>
    <submittedName>
        <fullName evidence="4">Ankyrin</fullName>
    </submittedName>
</protein>
<dbReference type="STRING" id="2282107.A0A286UTU5"/>
<name>A0A286UTU5_9AGAM</name>
<evidence type="ECO:0000313" key="5">
    <source>
        <dbReference type="Proteomes" id="UP000217199"/>
    </source>
</evidence>
<feature type="compositionally biased region" description="Basic and acidic residues" evidence="3">
    <location>
        <begin position="238"/>
        <end position="251"/>
    </location>
</feature>
<feature type="region of interest" description="Disordered" evidence="3">
    <location>
        <begin position="134"/>
        <end position="162"/>
    </location>
</feature>
<dbReference type="AlphaFoldDB" id="A0A286UTU5"/>
<dbReference type="PANTHER" id="PTHR24201:SF15">
    <property type="entry name" value="ANKYRIN REPEAT DOMAIN-CONTAINING PROTEIN 66"/>
    <property type="match status" value="1"/>
</dbReference>
<evidence type="ECO:0000313" key="4">
    <source>
        <dbReference type="EMBL" id="PAV22998.1"/>
    </source>
</evidence>
<dbReference type="InterPro" id="IPR036770">
    <property type="entry name" value="Ankyrin_rpt-contain_sf"/>
</dbReference>
<dbReference type="InterPro" id="IPR050776">
    <property type="entry name" value="Ank_Repeat/CDKN_Inhibitor"/>
</dbReference>
<dbReference type="SUPFAM" id="SSF48403">
    <property type="entry name" value="Ankyrin repeat"/>
    <property type="match status" value="1"/>
</dbReference>